<reference evidence="7 8" key="1">
    <citation type="submission" date="2023-05" db="EMBL/GenBank/DDBJ databases">
        <title>[ruminococcus] sp. nov., isolated from a pig farm feces dump.</title>
        <authorList>
            <person name="Chang Y.-H."/>
        </authorList>
    </citation>
    <scope>NUCLEOTIDE SEQUENCE [LARGE SCALE GENOMIC DNA]</scope>
    <source>
        <strain evidence="7 8">YH-rum2234</strain>
    </source>
</reference>
<organism evidence="7 8">
    <name type="scientific">Fusibacillus kribbianus</name>
    <dbReference type="NCBI Taxonomy" id="3044208"/>
    <lineage>
        <taxon>Bacteria</taxon>
        <taxon>Bacillati</taxon>
        <taxon>Bacillota</taxon>
        <taxon>Clostridia</taxon>
        <taxon>Lachnospirales</taxon>
        <taxon>Lachnospiraceae</taxon>
        <taxon>Fusibacillus</taxon>
    </lineage>
</organism>
<keyword evidence="3 4" id="KW-0560">Oxidoreductase</keyword>
<sequence>MEIRYAALIGLGAMGSFFAPRMEAKLGRDHFRVVASGARKERLETKGVTINGVNYKFSVRTPEEEGPKADLIIMAMKDMGLLQAIEDIRNLVGEHTQILCVMNGIESEEKVAAAYGWDHVLYSYMRMSIVMKDGVADFDPNWGTVHFGEAKNETLTARTQMVRDFFEACGIPYVIDEDMKRGIWFKFMCNVGENMTCALLGIPFGAFRTSDSANELRRAAMREVMAIANRLGVDLSEQDIEAQEKTVKNIPYGNKPSTLQDLEAKKKTEVELFAGTVVRLGKKLGIPTPLCYVFYHGIRVYEEKNTGEFDPR</sequence>
<dbReference type="InterPro" id="IPR008927">
    <property type="entry name" value="6-PGluconate_DH-like_C_sf"/>
</dbReference>
<dbReference type="EC" id="1.1.1.169" evidence="4"/>
<dbReference type="Pfam" id="PF08546">
    <property type="entry name" value="ApbA_C"/>
    <property type="match status" value="1"/>
</dbReference>
<keyword evidence="8" id="KW-1185">Reference proteome</keyword>
<dbReference type="PANTHER" id="PTHR21708:SF26">
    <property type="entry name" value="2-DEHYDROPANTOATE 2-REDUCTASE"/>
    <property type="match status" value="1"/>
</dbReference>
<keyword evidence="2 4" id="KW-0521">NADP</keyword>
<dbReference type="SUPFAM" id="SSF51735">
    <property type="entry name" value="NAD(P)-binding Rossmann-fold domains"/>
    <property type="match status" value="1"/>
</dbReference>
<dbReference type="Proteomes" id="UP001300383">
    <property type="component" value="Unassembled WGS sequence"/>
</dbReference>
<gene>
    <name evidence="7" type="ORF">QJ036_00775</name>
</gene>
<dbReference type="PANTHER" id="PTHR21708">
    <property type="entry name" value="PROBABLE 2-DEHYDROPANTOATE 2-REDUCTASE"/>
    <property type="match status" value="1"/>
</dbReference>
<dbReference type="SUPFAM" id="SSF48179">
    <property type="entry name" value="6-phosphogluconate dehydrogenase C-terminal domain-like"/>
    <property type="match status" value="1"/>
</dbReference>
<comment type="similarity">
    <text evidence="1 4">Belongs to the ketopantoate reductase family.</text>
</comment>
<comment type="function">
    <text evidence="4">Catalyzes the NADPH-dependent reduction of ketopantoate into pantoic acid.</text>
</comment>
<evidence type="ECO:0000256" key="1">
    <source>
        <dbReference type="ARBA" id="ARBA00007870"/>
    </source>
</evidence>
<keyword evidence="4" id="KW-0566">Pantothenate biosynthesis</keyword>
<evidence type="ECO:0000256" key="2">
    <source>
        <dbReference type="ARBA" id="ARBA00022857"/>
    </source>
</evidence>
<dbReference type="FunFam" id="1.10.1040.10:FF:000017">
    <property type="entry name" value="2-dehydropantoate 2-reductase"/>
    <property type="match status" value="1"/>
</dbReference>
<dbReference type="InterPro" id="IPR036291">
    <property type="entry name" value="NAD(P)-bd_dom_sf"/>
</dbReference>
<dbReference type="InterPro" id="IPR051402">
    <property type="entry name" value="KPR-Related"/>
</dbReference>
<feature type="domain" description="Ketopantoate reductase N-terminal" evidence="5">
    <location>
        <begin position="7"/>
        <end position="150"/>
    </location>
</feature>
<evidence type="ECO:0000313" key="7">
    <source>
        <dbReference type="EMBL" id="MDI9241010.1"/>
    </source>
</evidence>
<dbReference type="GO" id="GO:0005737">
    <property type="term" value="C:cytoplasm"/>
    <property type="evidence" value="ECO:0007669"/>
    <property type="project" value="TreeGrafter"/>
</dbReference>
<evidence type="ECO:0000256" key="3">
    <source>
        <dbReference type="ARBA" id="ARBA00023002"/>
    </source>
</evidence>
<dbReference type="AlphaFoldDB" id="A0AAP4B7F4"/>
<dbReference type="InterPro" id="IPR013332">
    <property type="entry name" value="KPR_N"/>
</dbReference>
<evidence type="ECO:0000256" key="4">
    <source>
        <dbReference type="RuleBase" id="RU362068"/>
    </source>
</evidence>
<protein>
    <recommendedName>
        <fullName evidence="4">2-dehydropantoate 2-reductase</fullName>
        <ecNumber evidence="4">1.1.1.169</ecNumber>
    </recommendedName>
    <alternativeName>
        <fullName evidence="4">Ketopantoate reductase</fullName>
    </alternativeName>
</protein>
<feature type="domain" description="Ketopantoate reductase C-terminal" evidence="6">
    <location>
        <begin position="178"/>
        <end position="301"/>
    </location>
</feature>
<dbReference type="Gene3D" id="1.10.1040.10">
    <property type="entry name" value="N-(1-d-carboxylethyl)-l-norvaline Dehydrogenase, domain 2"/>
    <property type="match status" value="1"/>
</dbReference>
<dbReference type="RefSeq" id="WP_283229519.1">
    <property type="nucleotide sequence ID" value="NZ_JASGBQ010000001.1"/>
</dbReference>
<evidence type="ECO:0000259" key="6">
    <source>
        <dbReference type="Pfam" id="PF08546"/>
    </source>
</evidence>
<proteinExistence type="inferred from homology"/>
<dbReference type="Gene3D" id="3.40.50.720">
    <property type="entry name" value="NAD(P)-binding Rossmann-like Domain"/>
    <property type="match status" value="1"/>
</dbReference>
<evidence type="ECO:0000313" key="8">
    <source>
        <dbReference type="Proteomes" id="UP001300383"/>
    </source>
</evidence>
<dbReference type="InterPro" id="IPR003710">
    <property type="entry name" value="ApbA"/>
</dbReference>
<comment type="catalytic activity">
    <reaction evidence="4">
        <text>(R)-pantoate + NADP(+) = 2-dehydropantoate + NADPH + H(+)</text>
        <dbReference type="Rhea" id="RHEA:16233"/>
        <dbReference type="ChEBI" id="CHEBI:11561"/>
        <dbReference type="ChEBI" id="CHEBI:15378"/>
        <dbReference type="ChEBI" id="CHEBI:15980"/>
        <dbReference type="ChEBI" id="CHEBI:57783"/>
        <dbReference type="ChEBI" id="CHEBI:58349"/>
        <dbReference type="EC" id="1.1.1.169"/>
    </reaction>
</comment>
<dbReference type="GO" id="GO:0015940">
    <property type="term" value="P:pantothenate biosynthetic process"/>
    <property type="evidence" value="ECO:0007669"/>
    <property type="project" value="UniProtKB-KW"/>
</dbReference>
<dbReference type="Pfam" id="PF02558">
    <property type="entry name" value="ApbA"/>
    <property type="match status" value="1"/>
</dbReference>
<accession>A0AAP4B7F4</accession>
<dbReference type="InterPro" id="IPR013752">
    <property type="entry name" value="KPA_reductase"/>
</dbReference>
<dbReference type="GO" id="GO:0008677">
    <property type="term" value="F:2-dehydropantoate 2-reductase activity"/>
    <property type="evidence" value="ECO:0007669"/>
    <property type="project" value="UniProtKB-EC"/>
</dbReference>
<comment type="pathway">
    <text evidence="4">Cofactor biosynthesis; (R)-pantothenate biosynthesis; (R)-pantoate from 3-methyl-2-oxobutanoate: step 2/2.</text>
</comment>
<evidence type="ECO:0000259" key="5">
    <source>
        <dbReference type="Pfam" id="PF02558"/>
    </source>
</evidence>
<dbReference type="EMBL" id="JASGBQ010000001">
    <property type="protein sequence ID" value="MDI9241010.1"/>
    <property type="molecule type" value="Genomic_DNA"/>
</dbReference>
<comment type="caution">
    <text evidence="7">The sequence shown here is derived from an EMBL/GenBank/DDBJ whole genome shotgun (WGS) entry which is preliminary data.</text>
</comment>
<name>A0AAP4B7F4_9FIRM</name>
<dbReference type="NCBIfam" id="TIGR00745">
    <property type="entry name" value="apbA_panE"/>
    <property type="match status" value="1"/>
</dbReference>
<dbReference type="InterPro" id="IPR013328">
    <property type="entry name" value="6PGD_dom2"/>
</dbReference>